<gene>
    <name evidence="10" type="ORF">RM844_09700</name>
</gene>
<evidence type="ECO:0000256" key="3">
    <source>
        <dbReference type="ARBA" id="ARBA00022801"/>
    </source>
</evidence>
<dbReference type="InterPro" id="IPR000209">
    <property type="entry name" value="Peptidase_S8/S53_dom"/>
</dbReference>
<feature type="active site" description="Charge relay system" evidence="5">
    <location>
        <position position="461"/>
    </location>
</feature>
<dbReference type="PRINTS" id="PR00723">
    <property type="entry name" value="SUBTILISIN"/>
</dbReference>
<dbReference type="PANTHER" id="PTHR43806">
    <property type="entry name" value="PEPTIDASE S8"/>
    <property type="match status" value="1"/>
</dbReference>
<protein>
    <submittedName>
        <fullName evidence="10">S8 family serine peptidase</fullName>
    </submittedName>
</protein>
<feature type="active site" description="Charge relay system" evidence="5">
    <location>
        <position position="255"/>
    </location>
</feature>
<dbReference type="PROSITE" id="PS00137">
    <property type="entry name" value="SUBTILASE_HIS"/>
    <property type="match status" value="1"/>
</dbReference>
<evidence type="ECO:0000256" key="5">
    <source>
        <dbReference type="PROSITE-ProRule" id="PRU01240"/>
    </source>
</evidence>
<feature type="chain" id="PRO_5046667520" evidence="8">
    <location>
        <begin position="32"/>
        <end position="1143"/>
    </location>
</feature>
<evidence type="ECO:0000256" key="4">
    <source>
        <dbReference type="ARBA" id="ARBA00022825"/>
    </source>
</evidence>
<evidence type="ECO:0000256" key="7">
    <source>
        <dbReference type="SAM" id="MobiDB-lite"/>
    </source>
</evidence>
<feature type="active site" description="Charge relay system" evidence="5">
    <location>
        <position position="288"/>
    </location>
</feature>
<dbReference type="Gene3D" id="3.40.50.200">
    <property type="entry name" value="Peptidase S8/S53 domain"/>
    <property type="match status" value="1"/>
</dbReference>
<dbReference type="RefSeq" id="WP_311666598.1">
    <property type="nucleotide sequence ID" value="NZ_JAVREO010000005.1"/>
</dbReference>
<dbReference type="InterPro" id="IPR022398">
    <property type="entry name" value="Peptidase_S8_His-AS"/>
</dbReference>
<dbReference type="Proteomes" id="UP001183410">
    <property type="component" value="Unassembled WGS sequence"/>
</dbReference>
<sequence length="1143" mass="115353">MLSRARGRRALAGLGSVAVLAGLAAPTAASATPEAAPEPAPAAAPGPSGSVTLVTGDRVTVTNTPGGQGPSVTVAPAPDRDPGVTFQVRTTPRPADGAAPADDAGPGGGGVDIEVVPSDAWALLQAGRLDPALFDIDQLLASPARPAGGADLPLIVTHGSGARAAVARGAVDSRALPSIDGTALVLDAERPGAFWESVTAPGDGAGARVLDADVAGIWLDAPLRAAMDRSGPEIGVPAAREAGLTGAGVTVAVLDTGVDTDHPDLADVVAAERDFTGSASGADDRTGHGTHVASIIAGDGTASDGRFAGVAPEVALLNGKVLGDDGSGATSWAIAGLEWAVAQDADVVNLSLGGGLPSDGSDPLSLAVERLTEDTGTLFVVAAGNAGVVESPGAAPAALTVGSVDRSGAVSRFSGQGPTLDGRLKPELTAPGEGIVAAWPDGVPPPAEPPAPGYAALTGTSMATPQVAGAAALLAQADPELDAAGLKALLMASAAPTADATGYAQGAGRVDLARALDQPVSPQEPAVSVVVPAPWEAREEMVTFRNEGAGDVTLDLALTPDDRSGVVALGADRLVVPAGGTAAVPLVIDGAAGGEGAHSGVLTATGPDGAPRVSVPWGVVVEPPSQDVELAVTDREGRPVTDLAAGFSVPPLLLLLDRGQVSHSFRSAGDTLKARVPEGRYTLLTWVNTMTAEGVAADVTLVTVPEVVVAEESVALTADARRATPVRAEPESATAVPDGSLYGVDQPNGQFGLYVPEPAGDLYAVPVEAPPSVPQSFYLLRWLHEPDPAASGGIDGYDLAFLHLGEGIPEDLVHRVEDAELARVTASAHAEPGVPLDGAWGRALLVPELGEGGQLNFPQTVPLPAPGETTRLLTATGPDGRPRAWISDYVAGLDGTPLVGEISSGTDSYEPGQAHRLEWRKGALGPALFVAVHGSQEMVLNAGPAVGSAPGHRALGVGEPQEGLSQTVALWRDGTLVSSGEGHLLWEVVPPEEARYVFETRATRETHWASLATEVTARWEFTSRGAAPGGSSDLALPTLRVGGAFDGENRAPAGEEFALDLTVDGWQGRAAEPAASVELAASFDDGASWRPLPVTGADHVWRATVEHPADGEFVSLRAEVTGQDGTVLEQTVLRAYALAPGAD</sequence>
<evidence type="ECO:0000256" key="2">
    <source>
        <dbReference type="ARBA" id="ARBA00022670"/>
    </source>
</evidence>
<feature type="region of interest" description="Disordered" evidence="7">
    <location>
        <begin position="26"/>
        <end position="110"/>
    </location>
</feature>
<dbReference type="PROSITE" id="PS00136">
    <property type="entry name" value="SUBTILASE_ASP"/>
    <property type="match status" value="1"/>
</dbReference>
<evidence type="ECO:0000313" key="10">
    <source>
        <dbReference type="EMBL" id="MDT0266567.1"/>
    </source>
</evidence>
<comment type="caution">
    <text evidence="10">The sequence shown here is derived from an EMBL/GenBank/DDBJ whole genome shotgun (WGS) entry which is preliminary data.</text>
</comment>
<feature type="signal peptide" evidence="8">
    <location>
        <begin position="1"/>
        <end position="31"/>
    </location>
</feature>
<organism evidence="10 11">
    <name type="scientific">Streptomyces chisholmiae</name>
    <dbReference type="NCBI Taxonomy" id="3075540"/>
    <lineage>
        <taxon>Bacteria</taxon>
        <taxon>Bacillati</taxon>
        <taxon>Actinomycetota</taxon>
        <taxon>Actinomycetes</taxon>
        <taxon>Kitasatosporales</taxon>
        <taxon>Streptomycetaceae</taxon>
        <taxon>Streptomyces</taxon>
    </lineage>
</organism>
<dbReference type="InterPro" id="IPR015500">
    <property type="entry name" value="Peptidase_S8_subtilisin-rel"/>
</dbReference>
<dbReference type="SUPFAM" id="SSF52743">
    <property type="entry name" value="Subtilisin-like"/>
    <property type="match status" value="1"/>
</dbReference>
<feature type="compositionally biased region" description="Low complexity" evidence="7">
    <location>
        <begin position="26"/>
        <end position="35"/>
    </location>
</feature>
<evidence type="ECO:0000256" key="8">
    <source>
        <dbReference type="SAM" id="SignalP"/>
    </source>
</evidence>
<dbReference type="Pfam" id="PF00082">
    <property type="entry name" value="Peptidase_S8"/>
    <property type="match status" value="1"/>
</dbReference>
<dbReference type="PANTHER" id="PTHR43806:SF11">
    <property type="entry name" value="CEREVISIN-RELATED"/>
    <property type="match status" value="1"/>
</dbReference>
<dbReference type="PROSITE" id="PS51892">
    <property type="entry name" value="SUBTILASE"/>
    <property type="match status" value="1"/>
</dbReference>
<dbReference type="InterPro" id="IPR050131">
    <property type="entry name" value="Peptidase_S8_subtilisin-like"/>
</dbReference>
<keyword evidence="11" id="KW-1185">Reference proteome</keyword>
<dbReference type="InterPro" id="IPR023828">
    <property type="entry name" value="Peptidase_S8_Ser-AS"/>
</dbReference>
<feature type="domain" description="Peptidase S8/S53" evidence="9">
    <location>
        <begin position="246"/>
        <end position="503"/>
    </location>
</feature>
<reference evidence="11" key="1">
    <citation type="submission" date="2023-07" db="EMBL/GenBank/DDBJ databases">
        <title>30 novel species of actinomycetes from the DSMZ collection.</title>
        <authorList>
            <person name="Nouioui I."/>
        </authorList>
    </citation>
    <scope>NUCLEOTIDE SEQUENCE [LARGE SCALE GENOMIC DNA]</scope>
    <source>
        <strain evidence="11">DSM 44915</strain>
    </source>
</reference>
<keyword evidence="4 5" id="KW-0720">Serine protease</keyword>
<dbReference type="EMBL" id="JAVREO010000005">
    <property type="protein sequence ID" value="MDT0266567.1"/>
    <property type="molecule type" value="Genomic_DNA"/>
</dbReference>
<evidence type="ECO:0000313" key="11">
    <source>
        <dbReference type="Proteomes" id="UP001183410"/>
    </source>
</evidence>
<comment type="similarity">
    <text evidence="1 5 6">Belongs to the peptidase S8 family.</text>
</comment>
<feature type="compositionally biased region" description="Low complexity" evidence="7">
    <location>
        <begin position="94"/>
        <end position="104"/>
    </location>
</feature>
<accession>A0ABU2JNK1</accession>
<evidence type="ECO:0000256" key="1">
    <source>
        <dbReference type="ARBA" id="ARBA00011073"/>
    </source>
</evidence>
<keyword evidence="8" id="KW-0732">Signal</keyword>
<keyword evidence="3 5" id="KW-0378">Hydrolase</keyword>
<evidence type="ECO:0000259" key="9">
    <source>
        <dbReference type="Pfam" id="PF00082"/>
    </source>
</evidence>
<proteinExistence type="inferred from homology"/>
<evidence type="ECO:0000256" key="6">
    <source>
        <dbReference type="RuleBase" id="RU003355"/>
    </source>
</evidence>
<keyword evidence="2 5" id="KW-0645">Protease</keyword>
<dbReference type="PROSITE" id="PS00138">
    <property type="entry name" value="SUBTILASE_SER"/>
    <property type="match status" value="1"/>
</dbReference>
<dbReference type="InterPro" id="IPR036852">
    <property type="entry name" value="Peptidase_S8/S53_dom_sf"/>
</dbReference>
<dbReference type="InterPro" id="IPR023827">
    <property type="entry name" value="Peptidase_S8_Asp-AS"/>
</dbReference>
<name>A0ABU2JNK1_9ACTN</name>